<dbReference type="InterPro" id="IPR000073">
    <property type="entry name" value="AB_hydrolase_1"/>
</dbReference>
<evidence type="ECO:0000256" key="1">
    <source>
        <dbReference type="ARBA" id="ARBA00022963"/>
    </source>
</evidence>
<dbReference type="SUPFAM" id="SSF53474">
    <property type="entry name" value="alpha/beta-Hydrolases"/>
    <property type="match status" value="1"/>
</dbReference>
<dbReference type="Pfam" id="PF00561">
    <property type="entry name" value="Abhydrolase_1"/>
    <property type="match status" value="1"/>
</dbReference>
<proteinExistence type="predicted"/>
<evidence type="ECO:0000259" key="3">
    <source>
        <dbReference type="Pfam" id="PF00561"/>
    </source>
</evidence>
<evidence type="ECO:0000256" key="2">
    <source>
        <dbReference type="ARBA" id="ARBA00023098"/>
    </source>
</evidence>
<gene>
    <name evidence="4" type="ORF">LARSCL_LOCUS10747</name>
</gene>
<feature type="domain" description="AB hydrolase-1" evidence="3">
    <location>
        <begin position="2"/>
        <end position="231"/>
    </location>
</feature>
<accession>A0AAV2A838</accession>
<comment type="caution">
    <text evidence="4">The sequence shown here is derived from an EMBL/GenBank/DDBJ whole genome shotgun (WGS) entry which is preliminary data.</text>
</comment>
<dbReference type="EMBL" id="CAXIEN010000127">
    <property type="protein sequence ID" value="CAL1280059.1"/>
    <property type="molecule type" value="Genomic_DNA"/>
</dbReference>
<keyword evidence="2" id="KW-0443">Lipid metabolism</keyword>
<reference evidence="4 5" key="1">
    <citation type="submission" date="2024-04" db="EMBL/GenBank/DDBJ databases">
        <authorList>
            <person name="Rising A."/>
            <person name="Reimegard J."/>
            <person name="Sonavane S."/>
            <person name="Akerstrom W."/>
            <person name="Nylinder S."/>
            <person name="Hedman E."/>
            <person name="Kallberg Y."/>
        </authorList>
    </citation>
    <scope>NUCLEOTIDE SEQUENCE [LARGE SCALE GENOMIC DNA]</scope>
</reference>
<name>A0AAV2A838_9ARAC</name>
<dbReference type="AlphaFoldDB" id="A0AAV2A838"/>
<dbReference type="InterPro" id="IPR029058">
    <property type="entry name" value="AB_hydrolase_fold"/>
</dbReference>
<evidence type="ECO:0000313" key="4">
    <source>
        <dbReference type="EMBL" id="CAL1280059.1"/>
    </source>
</evidence>
<keyword evidence="1" id="KW-0442">Lipid degradation</keyword>
<protein>
    <recommendedName>
        <fullName evidence="3">AB hydrolase-1 domain-containing protein</fullName>
    </recommendedName>
</protein>
<organism evidence="4 5">
    <name type="scientific">Larinioides sclopetarius</name>
    <dbReference type="NCBI Taxonomy" id="280406"/>
    <lineage>
        <taxon>Eukaryota</taxon>
        <taxon>Metazoa</taxon>
        <taxon>Ecdysozoa</taxon>
        <taxon>Arthropoda</taxon>
        <taxon>Chelicerata</taxon>
        <taxon>Arachnida</taxon>
        <taxon>Araneae</taxon>
        <taxon>Araneomorphae</taxon>
        <taxon>Entelegynae</taxon>
        <taxon>Araneoidea</taxon>
        <taxon>Araneidae</taxon>
        <taxon>Larinioides</taxon>
    </lineage>
</organism>
<dbReference type="PANTHER" id="PTHR11005">
    <property type="entry name" value="LYSOSOMAL ACID LIPASE-RELATED"/>
    <property type="match status" value="1"/>
</dbReference>
<dbReference type="GO" id="GO:0016042">
    <property type="term" value="P:lipid catabolic process"/>
    <property type="evidence" value="ECO:0007669"/>
    <property type="project" value="UniProtKB-KW"/>
</dbReference>
<sequence>MGNTRGNTYSRKHVKYTPDMDKFWENSTFSEMGYYDVPAMIDYVLSVTGQKQLSYVGHSQGTAVCLMMLSERPEYNRKFISQIFHWREVLPSNALTKIFCEFLCNPEEPMICKEFMSFAFGESNELNSTRIHVYAAHTPAGTSVKSILHYGQLHLSGNFAKYDFGKEENIARYGQKTPPEYDLSMITVPVAVIWASNDNLADPTDVKILLKKLKSLVGVYEVPYKPFSHIDFTLGVHAKYLVYDKVLEWLNKYST</sequence>
<dbReference type="Proteomes" id="UP001497382">
    <property type="component" value="Unassembled WGS sequence"/>
</dbReference>
<dbReference type="Gene3D" id="3.40.50.1820">
    <property type="entry name" value="alpha/beta hydrolase"/>
    <property type="match status" value="2"/>
</dbReference>
<evidence type="ECO:0000313" key="5">
    <source>
        <dbReference type="Proteomes" id="UP001497382"/>
    </source>
</evidence>
<keyword evidence="5" id="KW-1185">Reference proteome</keyword>